<gene>
    <name evidence="2" type="ORF">B840_03330</name>
</gene>
<feature type="transmembrane region" description="Helical" evidence="1">
    <location>
        <begin position="253"/>
        <end position="280"/>
    </location>
</feature>
<proteinExistence type="predicted"/>
<keyword evidence="1" id="KW-0812">Transmembrane</keyword>
<evidence type="ECO:0000256" key="1">
    <source>
        <dbReference type="SAM" id="Phobius"/>
    </source>
</evidence>
<name>A0A0B6TK27_9CORY</name>
<evidence type="ECO:0000313" key="3">
    <source>
        <dbReference type="Proteomes" id="UP000031928"/>
    </source>
</evidence>
<keyword evidence="3" id="KW-1185">Reference proteome</keyword>
<evidence type="ECO:0000313" key="2">
    <source>
        <dbReference type="EMBL" id="AJK68288.1"/>
    </source>
</evidence>
<sequence length="828" mass="87372">MRAFRASIRVARRDAVRHPLVSLLAVLIVAIPTALVGYFLIQERSGATAYEMNLAPVTATYIGGQCRQSPDGYSHDCTDTADERPQQQILLDVLPHGFSAQPVITGLVTLESPTAARETSLFQVDPAVPQAPTPGEIRLMPSLREQLGVARGETVTLTAGDVTVEVTVAADTPGYEALLSHPTTSDPATFRTSRTLEMVWHLAGDRTLTWDDVGRLNAVGFTVQSREILGTPPPPAAGLEGRYVDVIDPPFPFLWAVLAVVFGTIVALAVAQIFSPVFAIPVNRQARTFALMSAQGAAPRHIIWSALTYGTLAGLLGATGGVLTGGATALVLWPRQFPDWPIVMPWLALSALWAFAVAAATAAVLLPAWFASRADALNGVPRAVSGRAVRLQRWTWIGPGLLLLSALALAISLLPPPPPNFEDLNWASLASALGALIGFIGIAFTAPAIVLLLGRQVTRPLPARLAARDMAGQPLRSMPAAAAIAALVTLSTFSAVQSEAFHDRAMAWERQTYSPGVIAVPDSPRREETVETVSDVVGPVAREAVYGISYDRSSRFHAFLVADPEITEPCRPGEPCRPQALVPGPGDLFGAPVVIASPLLLDALSVPATMPSGAAMLVPGTIEKDEAAFQLYTDIEEPVGNKVDLRISPILPETVTDWMPTPEAFGQFGVESEFLGEILIAELPVTSEMRSELAGVDANIRTPGVPLQRSPAARLYVPGGVLLIVILTLVLSAGPTRRRNALLESGGAPPHLARATAAFAGALIALTGAVPGFIAGHVGALSTSQSLIRHVSIDWGLVLGLVVVAPVVAAVIGWAITPGTTLPEDLRD</sequence>
<feature type="transmembrane region" description="Helical" evidence="1">
    <location>
        <begin position="795"/>
        <end position="817"/>
    </location>
</feature>
<dbReference type="OrthoDB" id="4396764at2"/>
<reference evidence="2 3" key="1">
    <citation type="submission" date="2014-05" db="EMBL/GenBank/DDBJ databases">
        <title>Complete genome sequence of Corynebacterium marinum DSM 44953.</title>
        <authorList>
            <person name="Schaffert L."/>
            <person name="Albersmeier A."/>
            <person name="Kalinowski J."/>
            <person name="Ruckert C."/>
        </authorList>
    </citation>
    <scope>NUCLEOTIDE SEQUENCE [LARGE SCALE GENOMIC DNA]</scope>
    <source>
        <strain evidence="2 3">DSM 44953</strain>
    </source>
</reference>
<feature type="transmembrane region" description="Helical" evidence="1">
    <location>
        <begin position="346"/>
        <end position="372"/>
    </location>
</feature>
<feature type="transmembrane region" description="Helical" evidence="1">
    <location>
        <begin position="715"/>
        <end position="734"/>
    </location>
</feature>
<evidence type="ECO:0008006" key="4">
    <source>
        <dbReference type="Google" id="ProtNLM"/>
    </source>
</evidence>
<accession>A0A0B6TK27</accession>
<dbReference type="KEGG" id="cmq:B840_03330"/>
<dbReference type="EMBL" id="CP007790">
    <property type="protein sequence ID" value="AJK68288.1"/>
    <property type="molecule type" value="Genomic_DNA"/>
</dbReference>
<dbReference type="STRING" id="1224162.B840_03330"/>
<feature type="transmembrane region" description="Helical" evidence="1">
    <location>
        <begin position="20"/>
        <end position="41"/>
    </location>
</feature>
<feature type="transmembrane region" description="Helical" evidence="1">
    <location>
        <begin position="393"/>
        <end position="414"/>
    </location>
</feature>
<feature type="transmembrane region" description="Helical" evidence="1">
    <location>
        <begin position="301"/>
        <end position="334"/>
    </location>
</feature>
<dbReference type="AlphaFoldDB" id="A0A0B6TK27"/>
<organism evidence="2 3">
    <name type="scientific">Corynebacterium marinum DSM 44953</name>
    <dbReference type="NCBI Taxonomy" id="1224162"/>
    <lineage>
        <taxon>Bacteria</taxon>
        <taxon>Bacillati</taxon>
        <taxon>Actinomycetota</taxon>
        <taxon>Actinomycetes</taxon>
        <taxon>Mycobacteriales</taxon>
        <taxon>Corynebacteriaceae</taxon>
        <taxon>Corynebacterium</taxon>
    </lineage>
</organism>
<dbReference type="RefSeq" id="WP_156971825.1">
    <property type="nucleotide sequence ID" value="NZ_CP007790.1"/>
</dbReference>
<keyword evidence="1" id="KW-1133">Transmembrane helix</keyword>
<feature type="transmembrane region" description="Helical" evidence="1">
    <location>
        <begin position="426"/>
        <end position="454"/>
    </location>
</feature>
<keyword evidence="1" id="KW-0472">Membrane</keyword>
<feature type="transmembrane region" description="Helical" evidence="1">
    <location>
        <begin position="755"/>
        <end position="775"/>
    </location>
</feature>
<dbReference type="Proteomes" id="UP000031928">
    <property type="component" value="Chromosome"/>
</dbReference>
<protein>
    <recommendedName>
        <fullName evidence="4">ABC3 transporter permease protein domain-containing protein</fullName>
    </recommendedName>
</protein>
<dbReference type="HOGENOM" id="CLU_332546_0_0_11"/>